<dbReference type="InterPro" id="IPR018584">
    <property type="entry name" value="GT87"/>
</dbReference>
<name>A0A447GFX9_9MYCO</name>
<evidence type="ECO:0000313" key="9">
    <source>
        <dbReference type="EMBL" id="VDM89354.1"/>
    </source>
</evidence>
<evidence type="ECO:0000256" key="6">
    <source>
        <dbReference type="ARBA" id="ARBA00023136"/>
    </source>
</evidence>
<evidence type="ECO:0000256" key="7">
    <source>
        <dbReference type="ARBA" id="ARBA00024033"/>
    </source>
</evidence>
<dbReference type="RefSeq" id="WP_158017246.1">
    <property type="nucleotide sequence ID" value="NZ_CBCSKE010000055.1"/>
</dbReference>
<keyword evidence="4 8" id="KW-0812">Transmembrane</keyword>
<dbReference type="Pfam" id="PF09594">
    <property type="entry name" value="GT87"/>
    <property type="match status" value="1"/>
</dbReference>
<keyword evidence="6 8" id="KW-0472">Membrane</keyword>
<feature type="transmembrane region" description="Helical" evidence="8">
    <location>
        <begin position="391"/>
        <end position="412"/>
    </location>
</feature>
<comment type="subcellular location">
    <subcellularLocation>
        <location evidence="1">Cell membrane</location>
        <topology evidence="1">Multi-pass membrane protein</topology>
    </subcellularLocation>
</comment>
<feature type="transmembrane region" description="Helical" evidence="8">
    <location>
        <begin position="191"/>
        <end position="212"/>
    </location>
</feature>
<evidence type="ECO:0000256" key="1">
    <source>
        <dbReference type="ARBA" id="ARBA00004651"/>
    </source>
</evidence>
<feature type="transmembrane region" description="Helical" evidence="8">
    <location>
        <begin position="353"/>
        <end position="371"/>
    </location>
</feature>
<feature type="transmembrane region" description="Helical" evidence="8">
    <location>
        <begin position="308"/>
        <end position="325"/>
    </location>
</feature>
<evidence type="ECO:0000256" key="8">
    <source>
        <dbReference type="SAM" id="Phobius"/>
    </source>
</evidence>
<gene>
    <name evidence="9" type="ORF">MB901379_02930</name>
</gene>
<feature type="transmembrane region" description="Helical" evidence="8">
    <location>
        <begin position="101"/>
        <end position="126"/>
    </location>
</feature>
<sequence length="427" mass="46891">MSTRQSPEPGSRFERVSLWGLLWLVAAVSLGYAAWRLFGHIPYRIDIDIYQMGSQAWLDGRPLYSGDVKFHTPIGLNLPFTYPPLAAVVFIPFAWLHMPAASVAITLLTLLVLIVSTVVVLSGLEVWASSRALPGPGWLRRLWLAVMIVAPATIWLEPISSNFAFGQINAVLMTLVILDCFPRRTPWPRGLLLGLGIALKLTPAVFLLYFLLRRDNRAALTAVASFAAATLAGFALAWRDSWEYWTDTLQHTDRIGSAALNTDQNIAGALARLPIGEHASRLLWVLLSLLVLAATIWAMRRVLSAGEPALAVICVALFGLVVSPVSWSHHWVWMLPAVLVTGVLAWRRRNAALAVVTATGLALMTWTPIDLLPKHREATAVWWRQLAGMSYVWWALAVIVVAGLTVTARITATSLPERDLTPVPAAS</sequence>
<dbReference type="Proteomes" id="UP000269998">
    <property type="component" value="Chromosome"/>
</dbReference>
<keyword evidence="5 8" id="KW-1133">Transmembrane helix</keyword>
<accession>A0A447GFX9</accession>
<feature type="transmembrane region" description="Helical" evidence="8">
    <location>
        <begin position="219"/>
        <end position="238"/>
    </location>
</feature>
<keyword evidence="3 9" id="KW-0808">Transferase</keyword>
<comment type="similarity">
    <text evidence="7">Belongs to the glycosyltransferase 87 family.</text>
</comment>
<dbReference type="EMBL" id="LR130759">
    <property type="protein sequence ID" value="VDM89354.1"/>
    <property type="molecule type" value="Genomic_DNA"/>
</dbReference>
<dbReference type="KEGG" id="mbai:MB901379_02930"/>
<evidence type="ECO:0000256" key="2">
    <source>
        <dbReference type="ARBA" id="ARBA00022475"/>
    </source>
</evidence>
<evidence type="ECO:0000256" key="4">
    <source>
        <dbReference type="ARBA" id="ARBA00022692"/>
    </source>
</evidence>
<feature type="transmembrane region" description="Helical" evidence="8">
    <location>
        <begin position="138"/>
        <end position="156"/>
    </location>
</feature>
<feature type="transmembrane region" description="Helical" evidence="8">
    <location>
        <begin position="16"/>
        <end position="35"/>
    </location>
</feature>
<protein>
    <submittedName>
        <fullName evidence="9">Polyprenol-phosphate-mannose-dependent alpha-(1-2)-phosphatidylinositol mannoside mannosyltransferase</fullName>
        <ecNumber evidence="9">2.4.1.-</ecNumber>
    </submittedName>
</protein>
<evidence type="ECO:0000256" key="5">
    <source>
        <dbReference type="ARBA" id="ARBA00022989"/>
    </source>
</evidence>
<proteinExistence type="inferred from homology"/>
<evidence type="ECO:0000313" key="10">
    <source>
        <dbReference type="Proteomes" id="UP000269998"/>
    </source>
</evidence>
<dbReference type="GO" id="GO:0005886">
    <property type="term" value="C:plasma membrane"/>
    <property type="evidence" value="ECO:0007669"/>
    <property type="project" value="UniProtKB-SubCell"/>
</dbReference>
<evidence type="ECO:0000256" key="3">
    <source>
        <dbReference type="ARBA" id="ARBA00022679"/>
    </source>
</evidence>
<feature type="transmembrane region" description="Helical" evidence="8">
    <location>
        <begin position="74"/>
        <end position="95"/>
    </location>
</feature>
<reference evidence="10" key="1">
    <citation type="submission" date="2018-02" db="EMBL/GenBank/DDBJ databases">
        <authorList>
            <person name="Seth-Smith MB H."/>
            <person name="Seth-Smith H."/>
        </authorList>
    </citation>
    <scope>NUCLEOTIDE SEQUENCE [LARGE SCALE GENOMIC DNA]</scope>
</reference>
<dbReference type="GO" id="GO:0016758">
    <property type="term" value="F:hexosyltransferase activity"/>
    <property type="evidence" value="ECO:0007669"/>
    <property type="project" value="InterPro"/>
</dbReference>
<feature type="transmembrane region" description="Helical" evidence="8">
    <location>
        <begin position="282"/>
        <end position="299"/>
    </location>
</feature>
<dbReference type="AlphaFoldDB" id="A0A447GFX9"/>
<keyword evidence="10" id="KW-1185">Reference proteome</keyword>
<organism evidence="9 10">
    <name type="scientific">Mycobacterium basiliense</name>
    <dbReference type="NCBI Taxonomy" id="2094119"/>
    <lineage>
        <taxon>Bacteria</taxon>
        <taxon>Bacillati</taxon>
        <taxon>Actinomycetota</taxon>
        <taxon>Actinomycetes</taxon>
        <taxon>Mycobacteriales</taxon>
        <taxon>Mycobacteriaceae</taxon>
        <taxon>Mycobacterium</taxon>
    </lineage>
</organism>
<keyword evidence="2" id="KW-1003">Cell membrane</keyword>
<keyword evidence="9" id="KW-0328">Glycosyltransferase</keyword>
<dbReference type="EC" id="2.4.1.-" evidence="9"/>
<dbReference type="OrthoDB" id="9774600at2"/>